<sequence>MAMHEPLPGNPAGIDGVARTVGGQAATLRGVAGRLTRLLATLDRGRSAAGSLAADRLTTAADDARAAGRLLDGTAGLLTQYSLRLAELQRADQEATAQYADARDRRVRWAREVQAARAAAAAGTAPEWEVSSAQRRLDDAEADVARASSTRTAVWEEHRAEIARAVARATALADARAVRAWALAAPGEVVGDLATSRQAGQEAAAAVTAVAAGGDGETARTLERLLRDGTDDPVFWSSFWDTVDAEQLYRAIDAMPDDVIGLERGFAGVVGPAAAGGVLGTLSAGLATWARSHSTSERRDLGNALGSRLPAAVASAPTVAVALLGVQPPRSPAEGGTSADDRARADVAHGILEGLEGPDALAGAQTYVHRDGWTSALASAALTAVSRDRAAALEFFAPADPDVLTARVDHWLGSTIFWDDDGEAVTAAFAAATMGGTEAASSWSEQARVAQLVSRATTVLPAGLLQLTDLSPAAEVSVARAYLPYFGQFSELADHTRADGWVEQTPGAETGTRPDVPLAYGLPAPPQPVQPWLDALSLREVVVGSSGTREGAAAWLADGEIYQDSIYAELFPADGTQEPGQASGLSDEDKLDAGVEAMADVAALAGILEFDGLRDAEIADARVEAAVDLGAAAIGSLSGPVGTVAAKKLFADAVTPAAQHAAANAVGSATDAAAAAGAASQGQGFMTATDVARHEIAATEDRVIEQATERLGEAAVTWSLARGETPAQAEARWSEIDPDNPEVSRALKLVYRNSADTRTGDPGHD</sequence>
<dbReference type="AlphaFoldDB" id="D1BTZ6"/>
<dbReference type="STRING" id="446471.Xcel_0119"/>
<reference evidence="2" key="1">
    <citation type="submission" date="2009-11" db="EMBL/GenBank/DDBJ databases">
        <title>The complete chromosome of Xylanimonas cellulosilytica DSM 15894.</title>
        <authorList>
            <consortium name="US DOE Joint Genome Institute (JGI-PGF)"/>
            <person name="Lucas S."/>
            <person name="Copeland A."/>
            <person name="Lapidus A."/>
            <person name="Glavina del Rio T."/>
            <person name="Dalin E."/>
            <person name="Tice H."/>
            <person name="Bruce D."/>
            <person name="Goodwin L."/>
            <person name="Pitluck S."/>
            <person name="Kyrpides N."/>
            <person name="Mavromatis K."/>
            <person name="Ivanova N."/>
            <person name="Mikhailova N."/>
            <person name="Foster B."/>
            <person name="Clum A."/>
            <person name="Brettin T."/>
            <person name="Detter J.C."/>
            <person name="Han C."/>
            <person name="Larimer F."/>
            <person name="Land M."/>
            <person name="Hauser L."/>
            <person name="Markowitz V."/>
            <person name="Cheng J.F."/>
            <person name="Hugenholtz P."/>
            <person name="Woyke T."/>
            <person name="Wu D."/>
            <person name="Gehrich-Schroeter G."/>
            <person name="Schneider S."/>
            <person name="Pukall S.R."/>
            <person name="Klenk H.P."/>
            <person name="Eisen J.A."/>
        </authorList>
    </citation>
    <scope>NUCLEOTIDE SEQUENCE [LARGE SCALE GENOMIC DNA]</scope>
    <source>
        <strain evidence="2">DSM 15894 / CECT 5975 / LMG 20990 / XIL07</strain>
    </source>
</reference>
<name>D1BTZ6_XYLCX</name>
<organism evidence="1 2">
    <name type="scientific">Xylanimonas cellulosilytica (strain DSM 15894 / JCM 12276 / CECT 5975 / KCTC 9989 / LMG 20990 / NBRC 107835 / XIL07)</name>
    <dbReference type="NCBI Taxonomy" id="446471"/>
    <lineage>
        <taxon>Bacteria</taxon>
        <taxon>Bacillati</taxon>
        <taxon>Actinomycetota</taxon>
        <taxon>Actinomycetes</taxon>
        <taxon>Micrococcales</taxon>
        <taxon>Promicromonosporaceae</taxon>
        <taxon>Xylanimonas</taxon>
    </lineage>
</organism>
<dbReference type="Proteomes" id="UP000002255">
    <property type="component" value="Chromosome"/>
</dbReference>
<dbReference type="EMBL" id="CP001821">
    <property type="protein sequence ID" value="ACZ29160.1"/>
    <property type="molecule type" value="Genomic_DNA"/>
</dbReference>
<keyword evidence="2" id="KW-1185">Reference proteome</keyword>
<proteinExistence type="predicted"/>
<evidence type="ECO:0000313" key="1">
    <source>
        <dbReference type="EMBL" id="ACZ29160.1"/>
    </source>
</evidence>
<gene>
    <name evidence="1" type="ordered locus">Xcel_0119</name>
</gene>
<evidence type="ECO:0000313" key="2">
    <source>
        <dbReference type="Proteomes" id="UP000002255"/>
    </source>
</evidence>
<reference evidence="1 2" key="2">
    <citation type="journal article" date="2010" name="Stand. Genomic Sci.">
        <title>Complete genome sequence of Xylanimonas cellulosilytica type strain (XIL07).</title>
        <authorList>
            <person name="Foster B."/>
            <person name="Pukall R."/>
            <person name="Abt B."/>
            <person name="Nolan M."/>
            <person name="Glavina Del Rio T."/>
            <person name="Chen F."/>
            <person name="Lucas S."/>
            <person name="Tice H."/>
            <person name="Pitluck S."/>
            <person name="Cheng J.-F."/>
            <person name="Chertkov O."/>
            <person name="Brettin T."/>
            <person name="Han C."/>
            <person name="Detter J.C."/>
            <person name="Bruce D."/>
            <person name="Goodwin L."/>
            <person name="Ivanova N."/>
            <person name="Mavromatis K."/>
            <person name="Pati A."/>
            <person name="Mikhailova N."/>
            <person name="Chen A."/>
            <person name="Palaniappan K."/>
            <person name="Land M."/>
            <person name="Hauser L."/>
            <person name="Chang Y.-J."/>
            <person name="Jeffries C.D."/>
            <person name="Chain P."/>
            <person name="Rohde M."/>
            <person name="Goeker M."/>
            <person name="Bristow J."/>
            <person name="Eisen J.A."/>
            <person name="Markowitz V."/>
            <person name="Hugenholtz P."/>
            <person name="Kyrpides N.C."/>
            <person name="Klenk H.-P."/>
            <person name="Lapidus A."/>
        </authorList>
    </citation>
    <scope>NUCLEOTIDE SEQUENCE [LARGE SCALE GENOMIC DNA]</scope>
    <source>
        <strain evidence="2">DSM 15894 / CECT 5975 / LMG 20990 / XIL07</strain>
    </source>
</reference>
<dbReference type="HOGENOM" id="CLU_364816_0_0_11"/>
<protein>
    <submittedName>
        <fullName evidence="1">Uncharacterized protein</fullName>
    </submittedName>
</protein>
<dbReference type="eggNOG" id="ENOG5030NMX">
    <property type="taxonomic scope" value="Bacteria"/>
</dbReference>
<dbReference type="KEGG" id="xce:Xcel_0119"/>
<accession>D1BTZ6</accession>